<accession>A0ABW9YY65</accession>
<comment type="caution">
    <text evidence="2">The sequence shown here is derived from an EMBL/GenBank/DDBJ whole genome shotgun (WGS) entry which is preliminary data.</text>
</comment>
<keyword evidence="3" id="KW-1185">Reference proteome</keyword>
<evidence type="ECO:0000313" key="3">
    <source>
        <dbReference type="Proteomes" id="UP000818323"/>
    </source>
</evidence>
<feature type="region of interest" description="Disordered" evidence="1">
    <location>
        <begin position="1"/>
        <end position="26"/>
    </location>
</feature>
<sequence>MVSLFEKGGVAGERQGSALSGQRQMAEAVPARVESWPFDGARALVGGIH</sequence>
<evidence type="ECO:0000256" key="1">
    <source>
        <dbReference type="SAM" id="MobiDB-lite"/>
    </source>
</evidence>
<dbReference type="EMBL" id="JAAAXJ010000004">
    <property type="protein sequence ID" value="NBJ24656.1"/>
    <property type="molecule type" value="Genomic_DNA"/>
</dbReference>
<protein>
    <submittedName>
        <fullName evidence="2">Uncharacterized protein</fullName>
    </submittedName>
</protein>
<organism evidence="2 3">
    <name type="scientific">Microvirga arsenatis</name>
    <dbReference type="NCBI Taxonomy" id="2692265"/>
    <lineage>
        <taxon>Bacteria</taxon>
        <taxon>Pseudomonadati</taxon>
        <taxon>Pseudomonadota</taxon>
        <taxon>Alphaproteobacteria</taxon>
        <taxon>Hyphomicrobiales</taxon>
        <taxon>Methylobacteriaceae</taxon>
        <taxon>Microvirga</taxon>
    </lineage>
</organism>
<name>A0ABW9YY65_9HYPH</name>
<reference evidence="2 3" key="1">
    <citation type="submission" date="2020-01" db="EMBL/GenBank/DDBJ databases">
        <title>Microvirga sp. nov., an arsenate reduction bacterium isolated from Tibet hotspring sediments.</title>
        <authorList>
            <person name="Yuan C.-G."/>
        </authorList>
    </citation>
    <scope>NUCLEOTIDE SEQUENCE [LARGE SCALE GENOMIC DNA]</scope>
    <source>
        <strain evidence="2 3">SYSU G3D203</strain>
    </source>
</reference>
<evidence type="ECO:0000313" key="2">
    <source>
        <dbReference type="EMBL" id="NBJ24656.1"/>
    </source>
</evidence>
<dbReference type="RefSeq" id="WP_161722109.1">
    <property type="nucleotide sequence ID" value="NZ_JAAAXI010000003.1"/>
</dbReference>
<gene>
    <name evidence="2" type="ORF">GR303_09845</name>
</gene>
<proteinExistence type="predicted"/>
<dbReference type="Proteomes" id="UP000818323">
    <property type="component" value="Unassembled WGS sequence"/>
</dbReference>